<evidence type="ECO:0000256" key="1">
    <source>
        <dbReference type="ARBA" id="ARBA00022741"/>
    </source>
</evidence>
<evidence type="ECO:0000313" key="7">
    <source>
        <dbReference type="Proteomes" id="UP000332933"/>
    </source>
</evidence>
<sequence length="528" mass="55769">MLESPGIAIDVGTTTSCIAVYRAPLGVVELLANEQGHRTTPSVLAYVSPRTVLVGDAARAQRPYLPPHTVLYDTARLLGRTFDDPLVQRELAQAQWPFSVVPHASSSLRYAVAVADDAPPLLVTPEEATSVLLRHLKRLAASTAPVVANVVLTVPASFNATQRQALRAAAALADLSVRRLVNAPTAAALAYDLRVPHALVVSVGGGHMDVTLLDMAGDDVVVRATCGLANVGGRDIDRRVAAHLAQDARCHFGPAFNAASARVQQRLEAAAEDAKRTLSTAPVAFIELDELWRGRPFCAVLTRATLDELCNDLYALLVHEVARVLATATVDTTAVDALVLAGGVTRDPTLRATLATFFDGRLPRVYDSIDEAAAVGAACVAAAAAIAPDKANKGPRARDGGIAFGLDVETDDGGRWTVLPPHTLVPMGRELAVENASTLRLVEGRGGARRVLGTAHVTSHVPFAPGAVDVVIHVDGRGRVAVVAKDPRVHVVLETTKRGLARRHEDDIGSTQDETTTEGGEPDEEDDK</sequence>
<dbReference type="PANTHER" id="PTHR19375">
    <property type="entry name" value="HEAT SHOCK PROTEIN 70KDA"/>
    <property type="match status" value="1"/>
</dbReference>
<dbReference type="SUPFAM" id="SSF53067">
    <property type="entry name" value="Actin-like ATPase domain"/>
    <property type="match status" value="2"/>
</dbReference>
<keyword evidence="1 3" id="KW-0547">Nucleotide-binding</keyword>
<dbReference type="GO" id="GO:0005524">
    <property type="term" value="F:ATP binding"/>
    <property type="evidence" value="ECO:0007669"/>
    <property type="project" value="UniProtKB-KW"/>
</dbReference>
<dbReference type="InterPro" id="IPR013126">
    <property type="entry name" value="Hsp_70_fam"/>
</dbReference>
<dbReference type="PRINTS" id="PR00301">
    <property type="entry name" value="HEATSHOCK70"/>
</dbReference>
<dbReference type="GO" id="GO:0140662">
    <property type="term" value="F:ATP-dependent protein folding chaperone"/>
    <property type="evidence" value="ECO:0007669"/>
    <property type="project" value="InterPro"/>
</dbReference>
<evidence type="ECO:0000256" key="3">
    <source>
        <dbReference type="RuleBase" id="RU003322"/>
    </source>
</evidence>
<evidence type="ECO:0000256" key="2">
    <source>
        <dbReference type="ARBA" id="ARBA00022840"/>
    </source>
</evidence>
<evidence type="ECO:0000313" key="5">
    <source>
        <dbReference type="EMBL" id="KAF0691131.1"/>
    </source>
</evidence>
<dbReference type="Gene3D" id="3.90.640.10">
    <property type="entry name" value="Actin, Chain A, domain 4"/>
    <property type="match status" value="1"/>
</dbReference>
<name>A0A485L8S8_9STRA</name>
<dbReference type="EMBL" id="VJMH01006200">
    <property type="protein sequence ID" value="KAF0691131.1"/>
    <property type="molecule type" value="Genomic_DNA"/>
</dbReference>
<protein>
    <submittedName>
        <fullName evidence="6">Aste57867_17588 protein</fullName>
    </submittedName>
</protein>
<gene>
    <name evidence="6" type="primary">Aste57867_17588</name>
    <name evidence="5" type="ORF">As57867_017528</name>
    <name evidence="6" type="ORF">ASTE57867_17588</name>
</gene>
<dbReference type="FunFam" id="3.90.640.10:FF:000003">
    <property type="entry name" value="Molecular chaperone DnaK"/>
    <property type="match status" value="1"/>
</dbReference>
<feature type="region of interest" description="Disordered" evidence="4">
    <location>
        <begin position="499"/>
        <end position="528"/>
    </location>
</feature>
<dbReference type="Proteomes" id="UP000332933">
    <property type="component" value="Unassembled WGS sequence"/>
</dbReference>
<organism evidence="6 7">
    <name type="scientific">Aphanomyces stellatus</name>
    <dbReference type="NCBI Taxonomy" id="120398"/>
    <lineage>
        <taxon>Eukaryota</taxon>
        <taxon>Sar</taxon>
        <taxon>Stramenopiles</taxon>
        <taxon>Oomycota</taxon>
        <taxon>Saprolegniomycetes</taxon>
        <taxon>Saprolegniales</taxon>
        <taxon>Verrucalvaceae</taxon>
        <taxon>Aphanomyces</taxon>
    </lineage>
</organism>
<comment type="similarity">
    <text evidence="3">Belongs to the heat shock protein 70 family.</text>
</comment>
<reference evidence="6 7" key="1">
    <citation type="submission" date="2019-03" db="EMBL/GenBank/DDBJ databases">
        <authorList>
            <person name="Gaulin E."/>
            <person name="Dumas B."/>
        </authorList>
    </citation>
    <scope>NUCLEOTIDE SEQUENCE [LARGE SCALE GENOMIC DNA]</scope>
    <source>
        <strain evidence="6">CBS 568.67</strain>
    </source>
</reference>
<proteinExistence type="inferred from homology"/>
<reference evidence="5" key="2">
    <citation type="submission" date="2019-06" db="EMBL/GenBank/DDBJ databases">
        <title>Genomics analysis of Aphanomyces spp. identifies a new class of oomycete effector associated with host adaptation.</title>
        <authorList>
            <person name="Gaulin E."/>
        </authorList>
    </citation>
    <scope>NUCLEOTIDE SEQUENCE</scope>
    <source>
        <strain evidence="5">CBS 578.67</strain>
    </source>
</reference>
<dbReference type="Gene3D" id="3.30.420.40">
    <property type="match status" value="2"/>
</dbReference>
<dbReference type="EMBL" id="CAADRA010006221">
    <property type="protein sequence ID" value="VFT94339.1"/>
    <property type="molecule type" value="Genomic_DNA"/>
</dbReference>
<dbReference type="Gene3D" id="3.30.30.30">
    <property type="match status" value="1"/>
</dbReference>
<dbReference type="Pfam" id="PF00012">
    <property type="entry name" value="HSP70"/>
    <property type="match status" value="1"/>
</dbReference>
<keyword evidence="2 3" id="KW-0067">ATP-binding</keyword>
<keyword evidence="7" id="KW-1185">Reference proteome</keyword>
<evidence type="ECO:0000256" key="4">
    <source>
        <dbReference type="SAM" id="MobiDB-lite"/>
    </source>
</evidence>
<dbReference type="AlphaFoldDB" id="A0A485L8S8"/>
<accession>A0A485L8S8</accession>
<dbReference type="InterPro" id="IPR043129">
    <property type="entry name" value="ATPase_NBD"/>
</dbReference>
<evidence type="ECO:0000313" key="6">
    <source>
        <dbReference type="EMBL" id="VFT94339.1"/>
    </source>
</evidence>